<dbReference type="Proteomes" id="UP001225646">
    <property type="component" value="Unassembled WGS sequence"/>
</dbReference>
<keyword evidence="3" id="KW-0804">Transcription</keyword>
<protein>
    <submittedName>
        <fullName evidence="5">DNA-binding MarR family transcriptional regulator</fullName>
    </submittedName>
</protein>
<dbReference type="InterPro" id="IPR036390">
    <property type="entry name" value="WH_DNA-bd_sf"/>
</dbReference>
<proteinExistence type="predicted"/>
<reference evidence="5 6" key="1">
    <citation type="submission" date="2023-07" db="EMBL/GenBank/DDBJ databases">
        <title>Genomic Encyclopedia of Type Strains, Phase IV (KMG-IV): sequencing the most valuable type-strain genomes for metagenomic binning, comparative biology and taxonomic classification.</title>
        <authorList>
            <person name="Goeker M."/>
        </authorList>
    </citation>
    <scope>NUCLEOTIDE SEQUENCE [LARGE SCALE GENOMIC DNA]</scope>
    <source>
        <strain evidence="5 6">DSM 19092</strain>
    </source>
</reference>
<dbReference type="PANTHER" id="PTHR42756:SF1">
    <property type="entry name" value="TRANSCRIPTIONAL REPRESSOR OF EMRAB OPERON"/>
    <property type="match status" value="1"/>
</dbReference>
<feature type="domain" description="HTH marR-type" evidence="4">
    <location>
        <begin position="10"/>
        <end position="142"/>
    </location>
</feature>
<dbReference type="InterPro" id="IPR036388">
    <property type="entry name" value="WH-like_DNA-bd_sf"/>
</dbReference>
<keyword evidence="6" id="KW-1185">Reference proteome</keyword>
<dbReference type="InterPro" id="IPR000835">
    <property type="entry name" value="HTH_MarR-typ"/>
</dbReference>
<evidence type="ECO:0000313" key="6">
    <source>
        <dbReference type="Proteomes" id="UP001225646"/>
    </source>
</evidence>
<evidence type="ECO:0000259" key="4">
    <source>
        <dbReference type="PROSITE" id="PS50995"/>
    </source>
</evidence>
<dbReference type="SMART" id="SM00347">
    <property type="entry name" value="HTH_MARR"/>
    <property type="match status" value="1"/>
</dbReference>
<comment type="caution">
    <text evidence="5">The sequence shown here is derived from an EMBL/GenBank/DDBJ whole genome shotgun (WGS) entry which is preliminary data.</text>
</comment>
<dbReference type="Gene3D" id="1.10.10.10">
    <property type="entry name" value="Winged helix-like DNA-binding domain superfamily/Winged helix DNA-binding domain"/>
    <property type="match status" value="1"/>
</dbReference>
<evidence type="ECO:0000256" key="2">
    <source>
        <dbReference type="ARBA" id="ARBA00023125"/>
    </source>
</evidence>
<evidence type="ECO:0000313" key="5">
    <source>
        <dbReference type="EMBL" id="MDQ0163883.1"/>
    </source>
</evidence>
<evidence type="ECO:0000256" key="3">
    <source>
        <dbReference type="ARBA" id="ARBA00023163"/>
    </source>
</evidence>
<gene>
    <name evidence="5" type="ORF">J2S06_003011</name>
</gene>
<dbReference type="PANTHER" id="PTHR42756">
    <property type="entry name" value="TRANSCRIPTIONAL REGULATOR, MARR"/>
    <property type="match status" value="1"/>
</dbReference>
<sequence length="148" mass="17655">MNWEDLDAYIERLENAYETTIRKIGNEISEDSKELGLTRAQYYILFLLSKRTYYTSSELAEKLEVKPSAVTVMIDRLLKTNLVKRERDKNDRRIIKIKITTDGEKILHRVKQKRKEVLKRYFIQLEDKELESLLSIFDKLAKLAREDK</sequence>
<organism evidence="5 6">
    <name type="scientific">Aeribacillus alveayuensis</name>
    <dbReference type="NCBI Taxonomy" id="279215"/>
    <lineage>
        <taxon>Bacteria</taxon>
        <taxon>Bacillati</taxon>
        <taxon>Bacillota</taxon>
        <taxon>Bacilli</taxon>
        <taxon>Bacillales</taxon>
        <taxon>Bacillaceae</taxon>
        <taxon>Aeribacillus</taxon>
    </lineage>
</organism>
<dbReference type="EMBL" id="JAUSTR010000028">
    <property type="protein sequence ID" value="MDQ0163883.1"/>
    <property type="molecule type" value="Genomic_DNA"/>
</dbReference>
<accession>A0ABT9VSB3</accession>
<keyword evidence="2 5" id="KW-0238">DNA-binding</keyword>
<dbReference type="PRINTS" id="PR00598">
    <property type="entry name" value="HTHMARR"/>
</dbReference>
<evidence type="ECO:0000256" key="1">
    <source>
        <dbReference type="ARBA" id="ARBA00023015"/>
    </source>
</evidence>
<dbReference type="PROSITE" id="PS50995">
    <property type="entry name" value="HTH_MARR_2"/>
    <property type="match status" value="1"/>
</dbReference>
<dbReference type="GO" id="GO:0003677">
    <property type="term" value="F:DNA binding"/>
    <property type="evidence" value="ECO:0007669"/>
    <property type="project" value="UniProtKB-KW"/>
</dbReference>
<dbReference type="RefSeq" id="WP_419152821.1">
    <property type="nucleotide sequence ID" value="NZ_JAUSTR010000028.1"/>
</dbReference>
<dbReference type="SUPFAM" id="SSF46785">
    <property type="entry name" value="Winged helix' DNA-binding domain"/>
    <property type="match status" value="1"/>
</dbReference>
<name>A0ABT9VSB3_9BACI</name>
<keyword evidence="1" id="KW-0805">Transcription regulation</keyword>
<dbReference type="Pfam" id="PF01047">
    <property type="entry name" value="MarR"/>
    <property type="match status" value="1"/>
</dbReference>